<dbReference type="OrthoDB" id="6382835at2759"/>
<proteinExistence type="predicted"/>
<dbReference type="Pfam" id="PF00379">
    <property type="entry name" value="Chitin_bind_4"/>
    <property type="match status" value="1"/>
</dbReference>
<accession>A0A6G0ZIW9</accession>
<dbReference type="InterPro" id="IPR000618">
    <property type="entry name" value="Insect_cuticle"/>
</dbReference>
<name>A0A6G0ZIW9_APHCR</name>
<dbReference type="PANTHER" id="PTHR12236:SF75">
    <property type="entry name" value="CUTICULAR PROTEIN 62BB, ISOFORM A"/>
    <property type="match status" value="1"/>
</dbReference>
<sequence>MTVIICRVFQLSYCRSVAVFVVAACAVASAFPFQPTTSLHDDEFRPQHDDAPIVAEHKPGSTYHFQYAVHDPVTGDEKSQNEVGDGHGSVKGSYSLVEADGSTRVVEYTADDVHGFRAEVKRIEPLVKHRQQHGGKPSAAIADAEIPSYKFGDFAAENAAAAQPAVDYELQQSLHYNYPMQQHQPELHFTSSHRRR</sequence>
<dbReference type="PANTHER" id="PTHR12236">
    <property type="entry name" value="STRUCTURAL CONTITUENT OF CUTICLE"/>
    <property type="match status" value="1"/>
</dbReference>
<dbReference type="GO" id="GO:0031012">
    <property type="term" value="C:extracellular matrix"/>
    <property type="evidence" value="ECO:0007669"/>
    <property type="project" value="TreeGrafter"/>
</dbReference>
<dbReference type="EMBL" id="VUJU01000364">
    <property type="protein sequence ID" value="KAF0770926.1"/>
    <property type="molecule type" value="Genomic_DNA"/>
</dbReference>
<dbReference type="AlphaFoldDB" id="A0A6G0ZIW9"/>
<reference evidence="3 4" key="1">
    <citation type="submission" date="2019-08" db="EMBL/GenBank/DDBJ databases">
        <title>Whole genome of Aphis craccivora.</title>
        <authorList>
            <person name="Voronova N.V."/>
            <person name="Shulinski R.S."/>
            <person name="Bandarenka Y.V."/>
            <person name="Zhorov D.G."/>
            <person name="Warner D."/>
        </authorList>
    </citation>
    <scope>NUCLEOTIDE SEQUENCE [LARGE SCALE GENOMIC DNA]</scope>
    <source>
        <strain evidence="3">180601</strain>
        <tissue evidence="3">Whole Body</tissue>
    </source>
</reference>
<dbReference type="GO" id="GO:0042302">
    <property type="term" value="F:structural constituent of cuticle"/>
    <property type="evidence" value="ECO:0007669"/>
    <property type="project" value="UniProtKB-UniRule"/>
</dbReference>
<evidence type="ECO:0000313" key="4">
    <source>
        <dbReference type="Proteomes" id="UP000478052"/>
    </source>
</evidence>
<gene>
    <name evidence="3" type="ORF">FWK35_00006725</name>
</gene>
<dbReference type="PROSITE" id="PS00233">
    <property type="entry name" value="CHIT_BIND_RR_1"/>
    <property type="match status" value="1"/>
</dbReference>
<dbReference type="InterPro" id="IPR051217">
    <property type="entry name" value="Insect_Cuticle_Struc_Prot"/>
</dbReference>
<dbReference type="PRINTS" id="PR00947">
    <property type="entry name" value="CUTICLE"/>
</dbReference>
<evidence type="ECO:0000256" key="2">
    <source>
        <dbReference type="PROSITE-ProRule" id="PRU00497"/>
    </source>
</evidence>
<dbReference type="Proteomes" id="UP000478052">
    <property type="component" value="Unassembled WGS sequence"/>
</dbReference>
<dbReference type="InterPro" id="IPR031311">
    <property type="entry name" value="CHIT_BIND_RR_consensus"/>
</dbReference>
<organism evidence="3 4">
    <name type="scientific">Aphis craccivora</name>
    <name type="common">Cowpea aphid</name>
    <dbReference type="NCBI Taxonomy" id="307492"/>
    <lineage>
        <taxon>Eukaryota</taxon>
        <taxon>Metazoa</taxon>
        <taxon>Ecdysozoa</taxon>
        <taxon>Arthropoda</taxon>
        <taxon>Hexapoda</taxon>
        <taxon>Insecta</taxon>
        <taxon>Pterygota</taxon>
        <taxon>Neoptera</taxon>
        <taxon>Paraneoptera</taxon>
        <taxon>Hemiptera</taxon>
        <taxon>Sternorrhyncha</taxon>
        <taxon>Aphidomorpha</taxon>
        <taxon>Aphidoidea</taxon>
        <taxon>Aphididae</taxon>
        <taxon>Aphidini</taxon>
        <taxon>Aphis</taxon>
        <taxon>Aphis</taxon>
    </lineage>
</organism>
<keyword evidence="4" id="KW-1185">Reference proteome</keyword>
<dbReference type="PROSITE" id="PS51155">
    <property type="entry name" value="CHIT_BIND_RR_2"/>
    <property type="match status" value="1"/>
</dbReference>
<comment type="caution">
    <text evidence="3">The sequence shown here is derived from an EMBL/GenBank/DDBJ whole genome shotgun (WGS) entry which is preliminary data.</text>
</comment>
<keyword evidence="1 2" id="KW-0193">Cuticle</keyword>
<evidence type="ECO:0000256" key="1">
    <source>
        <dbReference type="ARBA" id="ARBA00022460"/>
    </source>
</evidence>
<dbReference type="GO" id="GO:0005615">
    <property type="term" value="C:extracellular space"/>
    <property type="evidence" value="ECO:0007669"/>
    <property type="project" value="TreeGrafter"/>
</dbReference>
<protein>
    <submittedName>
        <fullName evidence="3">Cuticle protein 7-like</fullName>
    </submittedName>
</protein>
<evidence type="ECO:0000313" key="3">
    <source>
        <dbReference type="EMBL" id="KAF0770926.1"/>
    </source>
</evidence>